<dbReference type="GO" id="GO:0008236">
    <property type="term" value="F:serine-type peptidase activity"/>
    <property type="evidence" value="ECO:0007669"/>
    <property type="project" value="InterPro"/>
</dbReference>
<dbReference type="PANTHER" id="PTHR11731">
    <property type="entry name" value="PROTEASE FAMILY S9B,C DIPEPTIDYL-PEPTIDASE IV-RELATED"/>
    <property type="match status" value="1"/>
</dbReference>
<dbReference type="SUPFAM" id="SSF82171">
    <property type="entry name" value="DPP6 N-terminal domain-like"/>
    <property type="match status" value="1"/>
</dbReference>
<dbReference type="PANTHER" id="PTHR11731:SF193">
    <property type="entry name" value="DIPEPTIDYL PEPTIDASE 9"/>
    <property type="match status" value="1"/>
</dbReference>
<dbReference type="Proteomes" id="UP000286954">
    <property type="component" value="Chromosome"/>
</dbReference>
<dbReference type="RefSeq" id="WP_127565595.1">
    <property type="nucleotide sequence ID" value="NZ_BMFB01000002.1"/>
</dbReference>
<dbReference type="InterPro" id="IPR001375">
    <property type="entry name" value="Peptidase_S9_cat"/>
</dbReference>
<dbReference type="EMBL" id="CP018911">
    <property type="protein sequence ID" value="AZU03183.1"/>
    <property type="molecule type" value="Genomic_DNA"/>
</dbReference>
<dbReference type="AlphaFoldDB" id="A0A3T0E728"/>
<dbReference type="Gene3D" id="3.40.50.1820">
    <property type="entry name" value="alpha/beta hydrolase"/>
    <property type="match status" value="1"/>
</dbReference>
<dbReference type="InterPro" id="IPR050278">
    <property type="entry name" value="Serine_Prot_S9B/DPPIV"/>
</dbReference>
<evidence type="ECO:0000313" key="2">
    <source>
        <dbReference type="Proteomes" id="UP000286954"/>
    </source>
</evidence>
<proteinExistence type="predicted"/>
<dbReference type="SUPFAM" id="SSF53474">
    <property type="entry name" value="alpha/beta-Hydrolases"/>
    <property type="match status" value="1"/>
</dbReference>
<dbReference type="KEGG" id="gak:X907_0637"/>
<reference evidence="1 2" key="1">
    <citation type="submission" date="2016-12" db="EMBL/GenBank/DDBJ databases">
        <title>The genome of dimorphic prosthecate Glycocaulis alkaliphilus 6b-8t, isolated from crude oil dictates its adaptability in petroleum environments.</title>
        <authorList>
            <person name="Wu X.-L."/>
            <person name="Geng S."/>
        </authorList>
    </citation>
    <scope>NUCLEOTIDE SEQUENCE [LARGE SCALE GENOMIC DNA]</scope>
    <source>
        <strain evidence="1 2">6B-8</strain>
    </source>
</reference>
<organism evidence="1 2">
    <name type="scientific">Glycocaulis alkaliphilus</name>
    <dbReference type="NCBI Taxonomy" id="1434191"/>
    <lineage>
        <taxon>Bacteria</taxon>
        <taxon>Pseudomonadati</taxon>
        <taxon>Pseudomonadota</taxon>
        <taxon>Alphaproteobacteria</taxon>
        <taxon>Maricaulales</taxon>
        <taxon>Maricaulaceae</taxon>
        <taxon>Glycocaulis</taxon>
    </lineage>
</organism>
<name>A0A3T0E728_9PROT</name>
<dbReference type="Pfam" id="PF00930">
    <property type="entry name" value="DPPIV_N"/>
    <property type="match status" value="1"/>
</dbReference>
<dbReference type="Pfam" id="PF00326">
    <property type="entry name" value="Peptidase_S9"/>
    <property type="match status" value="1"/>
</dbReference>
<keyword evidence="2" id="KW-1185">Reference proteome</keyword>
<protein>
    <submittedName>
        <fullName evidence="1">Peptidase S9B dipeptidylpeptidase IV subunit</fullName>
    </submittedName>
</protein>
<dbReference type="InterPro" id="IPR029058">
    <property type="entry name" value="AB_hydrolase_fold"/>
</dbReference>
<dbReference type="OrthoDB" id="9806163at2"/>
<dbReference type="GO" id="GO:0006508">
    <property type="term" value="P:proteolysis"/>
    <property type="evidence" value="ECO:0007669"/>
    <property type="project" value="InterPro"/>
</dbReference>
<dbReference type="InterPro" id="IPR002469">
    <property type="entry name" value="Peptidase_S9B_N"/>
</dbReference>
<dbReference type="GO" id="GO:0008239">
    <property type="term" value="F:dipeptidyl-peptidase activity"/>
    <property type="evidence" value="ECO:0007669"/>
    <property type="project" value="TreeGrafter"/>
</dbReference>
<dbReference type="Gene3D" id="2.140.10.30">
    <property type="entry name" value="Dipeptidylpeptidase IV, N-terminal domain"/>
    <property type="match status" value="1"/>
</dbReference>
<dbReference type="PROSITE" id="PS51257">
    <property type="entry name" value="PROKAR_LIPOPROTEIN"/>
    <property type="match status" value="1"/>
</dbReference>
<accession>A0A3T0E728</accession>
<sequence>MRAALAALLPLALIACENGEAPPAAQTHHAAGERLTIERLYGSPDLTGPTARVVRFSPDGSRITFLRAKEDDRTVQDLWAMDVETGRSYVLVDARQLAPEERELTEAEIQFRERARITATGVVSYDWDQAGEAVLVPLDGDVFYVNVETGEARRLTQTEEFETDAKVSPRGGYVSFIREQNLWVHDLATGEERALTTEGGGAISWGMAEFVAQEEMSRYTGYWWSPDDSRIAVARVDENPVMVVERFGISAEGVSVSEQRYPRAGTPNALVTLHVIDLASGEVVDMDLGSETDIYLNRVNWSRSGGTLWVQRQNRAQTQWDLLALDPTTGTEYATRRITETADTWINLDHDLHPLSGGGLIYLSEQSGFRHIRRVHADGSALDITSGNWVVDGIAGIDEDSGTIWFTGWMETPLERHLYSVSFDGAVPERVTQGNGRWSVSVGSGGSGFIGSYSDVETPPHTALYAMDGTRIAWVEENPLNDAHPYAPFLPSHVTPEYGTLTAADGETDLHWQIYRPDHCTASTPCPAIVQVYGGPGVQTVHTGWQSLRDQILVQSGYVLFKVDNRGSSNRGHAFEAALHLRMGILEVEDQLAGLDWLQARDFVDGERVGLWGWSYGGYMTLMTTLQAPGRFAAGIAGAPVTDWSLYDTHYTERFMSTPQENAGGYEAGSVFAHLDGYETPLLIIHGMADDNVTFDHSTRLFAELQERGELFEMMTYPGQRHGIRPPPLQIHLLKTQMAFFDQHLRE</sequence>
<evidence type="ECO:0000313" key="1">
    <source>
        <dbReference type="EMBL" id="AZU03183.1"/>
    </source>
</evidence>
<gene>
    <name evidence="1" type="ORF">X907_0637</name>
</gene>